<feature type="transmembrane region" description="Helical" evidence="2">
    <location>
        <begin position="12"/>
        <end position="31"/>
    </location>
</feature>
<feature type="transmembrane region" description="Helical" evidence="2">
    <location>
        <begin position="350"/>
        <end position="374"/>
    </location>
</feature>
<feature type="transmembrane region" description="Helical" evidence="2">
    <location>
        <begin position="165"/>
        <end position="196"/>
    </location>
</feature>
<feature type="transmembrane region" description="Helical" evidence="2">
    <location>
        <begin position="294"/>
        <end position="312"/>
    </location>
</feature>
<dbReference type="Proteomes" id="UP000032305">
    <property type="component" value="Unassembled WGS sequence"/>
</dbReference>
<evidence type="ECO:0000313" key="3">
    <source>
        <dbReference type="EMBL" id="GAM01496.1"/>
    </source>
</evidence>
<organism evidence="3 4">
    <name type="scientific">Sphingomonas parapaucimobilis NBRC 15100</name>
    <dbReference type="NCBI Taxonomy" id="1219049"/>
    <lineage>
        <taxon>Bacteria</taxon>
        <taxon>Pseudomonadati</taxon>
        <taxon>Pseudomonadota</taxon>
        <taxon>Alphaproteobacteria</taxon>
        <taxon>Sphingomonadales</taxon>
        <taxon>Sphingomonadaceae</taxon>
        <taxon>Sphingomonas</taxon>
    </lineage>
</organism>
<gene>
    <name evidence="3" type="ORF">SP5_064_00290</name>
</gene>
<keyword evidence="2" id="KW-0812">Transmembrane</keyword>
<evidence type="ECO:0000256" key="1">
    <source>
        <dbReference type="SAM" id="MobiDB-lite"/>
    </source>
</evidence>
<sequence>MNGGKLNWWQTRWFVAAMALLAAVPLLWPAVPPLVDLPGHMGRYRVQLEYANQPWLAHWYRFEWQMIGNLGIDLLIEPLAPIFGLELAVKLIVIAIPVLTVTGLLWIAREVQGRIPATALFALPLAYSYPFQFGFVNFALAMALALNLFGLWLRMGRLGAVRLRAIIFVPLSCLLWVAHTFGWGVLGVLAFSAELIRQHDIRRAKGARGVRGWAESAFHAGLGCIPLALPMVLMVLWRSGADVTGKTGDWFNWRWKINWITMVLRDRWMAFDLASVTVLFLVLLKGVRDERVEYSRNLVLSAAFLFVVYLLLPRVVFGSAYADMRLAPYVLAIALIALRPRRGLSLRGASTLAIVGLLFFVVRIGATTISYVMYSNDYDRVLTALDHVPPRARLLTFVGRQYCADVWPSSRLEHVAGLALERKLAYANDQWSMAGGQLLTVRYAPAKRFAHDPSEIVTQRRCRGQWWRPVETALKLMPRDAFDYVWLVHAPRYDEALTRGLTPIWREGDSVLYRIDDRRPIIDPAAYELLSRPSPDEDKRAPARRKATPDKDDN</sequence>
<feature type="transmembrane region" description="Helical" evidence="2">
    <location>
        <begin position="217"/>
        <end position="237"/>
    </location>
</feature>
<feature type="transmembrane region" description="Helical" evidence="2">
    <location>
        <begin position="129"/>
        <end position="153"/>
    </location>
</feature>
<feature type="transmembrane region" description="Helical" evidence="2">
    <location>
        <begin position="87"/>
        <end position="108"/>
    </location>
</feature>
<feature type="transmembrane region" description="Helical" evidence="2">
    <location>
        <begin position="268"/>
        <end position="287"/>
    </location>
</feature>
<evidence type="ECO:0008006" key="5">
    <source>
        <dbReference type="Google" id="ProtNLM"/>
    </source>
</evidence>
<evidence type="ECO:0000256" key="2">
    <source>
        <dbReference type="SAM" id="Phobius"/>
    </source>
</evidence>
<protein>
    <recommendedName>
        <fullName evidence="5">Glycosyltransferase RgtA/B/C/D-like domain-containing protein</fullName>
    </recommendedName>
</protein>
<keyword evidence="2" id="KW-0472">Membrane</keyword>
<dbReference type="RefSeq" id="WP_042488320.1">
    <property type="nucleotide sequence ID" value="NZ_BBPI01000064.1"/>
</dbReference>
<keyword evidence="4" id="KW-1185">Reference proteome</keyword>
<keyword evidence="2" id="KW-1133">Transmembrane helix</keyword>
<feature type="region of interest" description="Disordered" evidence="1">
    <location>
        <begin position="526"/>
        <end position="554"/>
    </location>
</feature>
<reference evidence="3 4" key="1">
    <citation type="submission" date="2014-11" db="EMBL/GenBank/DDBJ databases">
        <title>Whole genome shotgun sequence of Sphingomonas parapaucimobilis NBRC 15100.</title>
        <authorList>
            <person name="Katano-Makiyama Y."/>
            <person name="Hosoyama A."/>
            <person name="Hashimoto M."/>
            <person name="Hosoyama Y."/>
            <person name="Noguchi M."/>
            <person name="Numata M."/>
            <person name="Tsuchikane K."/>
            <person name="Hirakata S."/>
            <person name="Uohara A."/>
            <person name="Shimodaira J."/>
            <person name="Ohji S."/>
            <person name="Ichikawa N."/>
            <person name="Kimura A."/>
            <person name="Yamazoe A."/>
            <person name="Fujita N."/>
        </authorList>
    </citation>
    <scope>NUCLEOTIDE SEQUENCE [LARGE SCALE GENOMIC DNA]</scope>
    <source>
        <strain evidence="3 4">NBRC 15100</strain>
    </source>
</reference>
<comment type="caution">
    <text evidence="3">The sequence shown here is derived from an EMBL/GenBank/DDBJ whole genome shotgun (WGS) entry which is preliminary data.</text>
</comment>
<dbReference type="eggNOG" id="COG4993">
    <property type="taxonomic scope" value="Bacteria"/>
</dbReference>
<feature type="compositionally biased region" description="Basic and acidic residues" evidence="1">
    <location>
        <begin position="534"/>
        <end position="554"/>
    </location>
</feature>
<evidence type="ECO:0000313" key="4">
    <source>
        <dbReference type="Proteomes" id="UP000032305"/>
    </source>
</evidence>
<proteinExistence type="predicted"/>
<accession>A0A0A1W8P2</accession>
<dbReference type="EMBL" id="BBPI01000064">
    <property type="protein sequence ID" value="GAM01496.1"/>
    <property type="molecule type" value="Genomic_DNA"/>
</dbReference>
<dbReference type="AlphaFoldDB" id="A0A0A1W8P2"/>
<name>A0A0A1W8P2_9SPHN</name>